<name>A0A8S9KYC2_BRACR</name>
<proteinExistence type="predicted"/>
<comment type="caution">
    <text evidence="1">The sequence shown here is derived from an EMBL/GenBank/DDBJ whole genome shotgun (WGS) entry which is preliminary data.</text>
</comment>
<evidence type="ECO:0000313" key="2">
    <source>
        <dbReference type="Proteomes" id="UP000712281"/>
    </source>
</evidence>
<dbReference type="AlphaFoldDB" id="A0A8S9KYC2"/>
<reference evidence="1" key="1">
    <citation type="submission" date="2019-12" db="EMBL/GenBank/DDBJ databases">
        <title>Genome sequencing and annotation of Brassica cretica.</title>
        <authorList>
            <person name="Studholme D.J."/>
            <person name="Sarris P.F."/>
        </authorList>
    </citation>
    <scope>NUCLEOTIDE SEQUENCE</scope>
    <source>
        <strain evidence="1">PFS-001/15</strain>
        <tissue evidence="1">Leaf</tissue>
    </source>
</reference>
<dbReference type="EMBL" id="QGKW02000717">
    <property type="protein sequence ID" value="KAF2598158.1"/>
    <property type="molecule type" value="Genomic_DNA"/>
</dbReference>
<gene>
    <name evidence="1" type="ORF">F2Q68_00010191</name>
</gene>
<sequence>MFASRLQTARGFMTSLHQVAPHLERMRCWFGAGAEPRCVYPALPSFRLERVSQVAPIARSGALLAQTTLSTLFLIPNATKYPQELQRTLQRLIKTYAM</sequence>
<protein>
    <submittedName>
        <fullName evidence="1">Uncharacterized protein</fullName>
    </submittedName>
</protein>
<dbReference type="Proteomes" id="UP000712281">
    <property type="component" value="Unassembled WGS sequence"/>
</dbReference>
<accession>A0A8S9KYC2</accession>
<evidence type="ECO:0000313" key="1">
    <source>
        <dbReference type="EMBL" id="KAF2598158.1"/>
    </source>
</evidence>
<organism evidence="1 2">
    <name type="scientific">Brassica cretica</name>
    <name type="common">Mustard</name>
    <dbReference type="NCBI Taxonomy" id="69181"/>
    <lineage>
        <taxon>Eukaryota</taxon>
        <taxon>Viridiplantae</taxon>
        <taxon>Streptophyta</taxon>
        <taxon>Embryophyta</taxon>
        <taxon>Tracheophyta</taxon>
        <taxon>Spermatophyta</taxon>
        <taxon>Magnoliopsida</taxon>
        <taxon>eudicotyledons</taxon>
        <taxon>Gunneridae</taxon>
        <taxon>Pentapetalae</taxon>
        <taxon>rosids</taxon>
        <taxon>malvids</taxon>
        <taxon>Brassicales</taxon>
        <taxon>Brassicaceae</taxon>
        <taxon>Brassiceae</taxon>
        <taxon>Brassica</taxon>
    </lineage>
</organism>